<evidence type="ECO:0000256" key="1">
    <source>
        <dbReference type="ARBA" id="ARBA00004429"/>
    </source>
</evidence>
<evidence type="ECO:0000259" key="10">
    <source>
        <dbReference type="Pfam" id="PF04290"/>
    </source>
</evidence>
<evidence type="ECO:0000256" key="2">
    <source>
        <dbReference type="ARBA" id="ARBA00022448"/>
    </source>
</evidence>
<evidence type="ECO:0000256" key="9">
    <source>
        <dbReference type="RuleBase" id="RU369079"/>
    </source>
</evidence>
<organism evidence="11 12">
    <name type="scientific">Shinella yambaruensis</name>
    <dbReference type="NCBI Taxonomy" id="415996"/>
    <lineage>
        <taxon>Bacteria</taxon>
        <taxon>Pseudomonadati</taxon>
        <taxon>Pseudomonadota</taxon>
        <taxon>Alphaproteobacteria</taxon>
        <taxon>Hyphomicrobiales</taxon>
        <taxon>Rhizobiaceae</taxon>
        <taxon>Shinella</taxon>
    </lineage>
</organism>
<evidence type="ECO:0000256" key="3">
    <source>
        <dbReference type="ARBA" id="ARBA00022475"/>
    </source>
</evidence>
<dbReference type="Pfam" id="PF04290">
    <property type="entry name" value="DctQ"/>
    <property type="match status" value="1"/>
</dbReference>
<keyword evidence="12" id="KW-1185">Reference proteome</keyword>
<dbReference type="EMBL" id="BSOP01000027">
    <property type="protein sequence ID" value="GLR52126.1"/>
    <property type="molecule type" value="Genomic_DNA"/>
</dbReference>
<keyword evidence="2 9" id="KW-0813">Transport</keyword>
<comment type="caution">
    <text evidence="11">The sequence shown here is derived from an EMBL/GenBank/DDBJ whole genome shotgun (WGS) entry which is preliminary data.</text>
</comment>
<sequence>MTDGLLAAADRIDRAISLLCRATIILAGVVLTVVMTANVAARYTFAGGGFNFAQELPTLIFPWFIVAGIVLAAQMGIHMSVEWIYGKFADRGRIVVFMIANLISVASFAVLARQALVVADIASIERSPVLQLPNSIGYYSIALSAVLVAVVTATACLRVFVNGWDARPQAETEEMPL</sequence>
<accession>A0ABQ5ZKF5</accession>
<dbReference type="Proteomes" id="UP001156702">
    <property type="component" value="Unassembled WGS sequence"/>
</dbReference>
<reference evidence="12" key="1">
    <citation type="journal article" date="2019" name="Int. J. Syst. Evol. Microbiol.">
        <title>The Global Catalogue of Microorganisms (GCM) 10K type strain sequencing project: providing services to taxonomists for standard genome sequencing and annotation.</title>
        <authorList>
            <consortium name="The Broad Institute Genomics Platform"/>
            <consortium name="The Broad Institute Genome Sequencing Center for Infectious Disease"/>
            <person name="Wu L."/>
            <person name="Ma J."/>
        </authorList>
    </citation>
    <scope>NUCLEOTIDE SEQUENCE [LARGE SCALE GENOMIC DNA]</scope>
    <source>
        <strain evidence="12">NBRC 102122</strain>
    </source>
</reference>
<evidence type="ECO:0000256" key="5">
    <source>
        <dbReference type="ARBA" id="ARBA00022692"/>
    </source>
</evidence>
<protein>
    <recommendedName>
        <fullName evidence="9">TRAP transporter small permease protein</fullName>
    </recommendedName>
</protein>
<comment type="subcellular location">
    <subcellularLocation>
        <location evidence="1 9">Cell inner membrane</location>
        <topology evidence="1 9">Multi-pass membrane protein</topology>
    </subcellularLocation>
</comment>
<evidence type="ECO:0000256" key="7">
    <source>
        <dbReference type="ARBA" id="ARBA00023136"/>
    </source>
</evidence>
<feature type="domain" description="Tripartite ATP-independent periplasmic transporters DctQ component" evidence="10">
    <location>
        <begin position="31"/>
        <end position="160"/>
    </location>
</feature>
<feature type="transmembrane region" description="Helical" evidence="9">
    <location>
        <begin position="18"/>
        <end position="40"/>
    </location>
</feature>
<keyword evidence="6 9" id="KW-1133">Transmembrane helix</keyword>
<dbReference type="InterPro" id="IPR055348">
    <property type="entry name" value="DctQ"/>
</dbReference>
<comment type="function">
    <text evidence="9">Part of the tripartite ATP-independent periplasmic (TRAP) transport system.</text>
</comment>
<evidence type="ECO:0000256" key="8">
    <source>
        <dbReference type="ARBA" id="ARBA00038436"/>
    </source>
</evidence>
<comment type="subunit">
    <text evidence="9">The complex comprises the extracytoplasmic solute receptor protein and the two transmembrane proteins.</text>
</comment>
<name>A0ABQ5ZKF5_9HYPH</name>
<comment type="similarity">
    <text evidence="8 9">Belongs to the TRAP transporter small permease family.</text>
</comment>
<keyword evidence="3" id="KW-1003">Cell membrane</keyword>
<evidence type="ECO:0000313" key="11">
    <source>
        <dbReference type="EMBL" id="GLR52126.1"/>
    </source>
</evidence>
<keyword evidence="5 9" id="KW-0812">Transmembrane</keyword>
<evidence type="ECO:0000313" key="12">
    <source>
        <dbReference type="Proteomes" id="UP001156702"/>
    </source>
</evidence>
<dbReference type="RefSeq" id="WP_245082459.1">
    <property type="nucleotide sequence ID" value="NZ_BSOP01000027.1"/>
</dbReference>
<feature type="transmembrane region" description="Helical" evidence="9">
    <location>
        <begin position="60"/>
        <end position="81"/>
    </location>
</feature>
<dbReference type="PANTHER" id="PTHR35011:SF2">
    <property type="entry name" value="2,3-DIKETO-L-GULONATE TRAP TRANSPORTER SMALL PERMEASE PROTEIN YIAM"/>
    <property type="match status" value="1"/>
</dbReference>
<keyword evidence="7 9" id="KW-0472">Membrane</keyword>
<dbReference type="InterPro" id="IPR007387">
    <property type="entry name" value="TRAP_DctQ"/>
</dbReference>
<feature type="transmembrane region" description="Helical" evidence="9">
    <location>
        <begin position="136"/>
        <end position="161"/>
    </location>
</feature>
<gene>
    <name evidence="11" type="ORF">GCM10007923_33390</name>
</gene>
<dbReference type="PANTHER" id="PTHR35011">
    <property type="entry name" value="2,3-DIKETO-L-GULONATE TRAP TRANSPORTER SMALL PERMEASE PROTEIN YIAM"/>
    <property type="match status" value="1"/>
</dbReference>
<evidence type="ECO:0000256" key="4">
    <source>
        <dbReference type="ARBA" id="ARBA00022519"/>
    </source>
</evidence>
<proteinExistence type="inferred from homology"/>
<evidence type="ECO:0000256" key="6">
    <source>
        <dbReference type="ARBA" id="ARBA00022989"/>
    </source>
</evidence>
<feature type="transmembrane region" description="Helical" evidence="9">
    <location>
        <begin position="93"/>
        <end position="116"/>
    </location>
</feature>
<keyword evidence="4 9" id="KW-0997">Cell inner membrane</keyword>